<feature type="transmembrane region" description="Helical" evidence="1">
    <location>
        <begin position="88"/>
        <end position="104"/>
    </location>
</feature>
<dbReference type="EMBL" id="QGDQ01000021">
    <property type="protein sequence ID" value="PWJ51144.1"/>
    <property type="molecule type" value="Genomic_DNA"/>
</dbReference>
<dbReference type="RefSeq" id="WP_109775444.1">
    <property type="nucleotide sequence ID" value="NZ_QGDQ01000021.1"/>
</dbReference>
<feature type="transmembrane region" description="Helical" evidence="1">
    <location>
        <begin position="49"/>
        <end position="68"/>
    </location>
</feature>
<evidence type="ECO:0000313" key="2">
    <source>
        <dbReference type="EMBL" id="PWJ51144.1"/>
    </source>
</evidence>
<sequence>MRGIWLHARARHVPEALVALVVVVLVGAWCADALSSSPRFGGRFARPPVVVGAALAGALLVLATLAGADTSLERSAARTTARWRATHAVLAVALAVGALVLAVLPDPWHFGAVAMARNTAGFAGIALASAALLPARAAWAPVFGYGTVVYLAAPKPTIDGAGWWAWPTVSGVPADSGPAVVSALAALVVGVVLYAVRGPVPVAPEVV</sequence>
<evidence type="ECO:0000256" key="1">
    <source>
        <dbReference type="SAM" id="Phobius"/>
    </source>
</evidence>
<gene>
    <name evidence="2" type="ORF">BXY45_12121</name>
</gene>
<proteinExistence type="predicted"/>
<dbReference type="AlphaFoldDB" id="A0A316A360"/>
<feature type="transmembrane region" description="Helical" evidence="1">
    <location>
        <begin position="142"/>
        <end position="166"/>
    </location>
</feature>
<name>A0A316A360_9ACTN</name>
<protein>
    <submittedName>
        <fullName evidence="2">Uncharacterized protein</fullName>
    </submittedName>
</protein>
<feature type="transmembrane region" description="Helical" evidence="1">
    <location>
        <begin position="178"/>
        <end position="196"/>
    </location>
</feature>
<reference evidence="2 3" key="1">
    <citation type="submission" date="2018-03" db="EMBL/GenBank/DDBJ databases">
        <title>Genomic Encyclopedia of Archaeal and Bacterial Type Strains, Phase II (KMG-II): from individual species to whole genera.</title>
        <authorList>
            <person name="Goeker M."/>
        </authorList>
    </citation>
    <scope>NUCLEOTIDE SEQUENCE [LARGE SCALE GENOMIC DNA]</scope>
    <source>
        <strain evidence="2 3">DSM 44889</strain>
    </source>
</reference>
<comment type="caution">
    <text evidence="2">The sequence shown here is derived from an EMBL/GenBank/DDBJ whole genome shotgun (WGS) entry which is preliminary data.</text>
</comment>
<feature type="transmembrane region" description="Helical" evidence="1">
    <location>
        <begin position="110"/>
        <end position="135"/>
    </location>
</feature>
<keyword evidence="1" id="KW-0472">Membrane</keyword>
<dbReference type="Proteomes" id="UP000245469">
    <property type="component" value="Unassembled WGS sequence"/>
</dbReference>
<accession>A0A316A360</accession>
<keyword evidence="1" id="KW-0812">Transmembrane</keyword>
<organism evidence="2 3">
    <name type="scientific">Quadrisphaera granulorum</name>
    <dbReference type="NCBI Taxonomy" id="317664"/>
    <lineage>
        <taxon>Bacteria</taxon>
        <taxon>Bacillati</taxon>
        <taxon>Actinomycetota</taxon>
        <taxon>Actinomycetes</taxon>
        <taxon>Kineosporiales</taxon>
        <taxon>Kineosporiaceae</taxon>
        <taxon>Quadrisphaera</taxon>
    </lineage>
</organism>
<evidence type="ECO:0000313" key="3">
    <source>
        <dbReference type="Proteomes" id="UP000245469"/>
    </source>
</evidence>
<keyword evidence="1" id="KW-1133">Transmembrane helix</keyword>
<keyword evidence="3" id="KW-1185">Reference proteome</keyword>